<accession>A0A840SDA2</accession>
<dbReference type="Proteomes" id="UP000554837">
    <property type="component" value="Unassembled WGS sequence"/>
</dbReference>
<sequence>MPDLIKPTLFRLKRPLTWAYTTLSLLGLPGWVQAMEPEPGPKPAPTQDWAALTLKDVQFTAQALRERHAGVVAGKLDATAPMDQELPLALQAAAQARNENDHRRILRRLISAFSDPHTGLYLQPGQRRWAGLIVDAVGASGAEFRVVATDKDWPTPLPQVGARVKACDGLGFGSYLRTQVAPLVDTGPEYPSAFSAMARRSMFDSGLGWAPKQCSFVHADGSEQVLALTLREIGEGSEQVSEARLELARKGLFAQARPVGLERLSPTLHWVGMPDYNPGTSNAAYEQLYKQLTPLAGKPGWVVFDLRGNGGGSTQLGNRALKALYGEDFGAALNKLSSNGKWMVAHPSTVALYESLLDKPELANVKKEIEHELKAMRDGLARGERLVVANAPKRPEEVDAQRAAVRKRPGGPRIAAVIDRGCFSSCMGVLLQMQAIADTVVLGEPTIGYSPYGEIGEHKLPSGRGSLYLPSALFAAPQATREPFVPQIPYPGRMADDKALMAWVKTTLEQLAKGPAPAPRR</sequence>
<proteinExistence type="predicted"/>
<dbReference type="InterPro" id="IPR029045">
    <property type="entry name" value="ClpP/crotonase-like_dom_sf"/>
</dbReference>
<feature type="signal peptide" evidence="1">
    <location>
        <begin position="1"/>
        <end position="34"/>
    </location>
</feature>
<dbReference type="SUPFAM" id="SSF52096">
    <property type="entry name" value="ClpP/crotonase"/>
    <property type="match status" value="1"/>
</dbReference>
<dbReference type="AlphaFoldDB" id="A0A840SDA2"/>
<evidence type="ECO:0000313" key="2">
    <source>
        <dbReference type="EMBL" id="MBB5206320.1"/>
    </source>
</evidence>
<organism evidence="2 3">
    <name type="scientific">Inhella inkyongensis</name>
    <dbReference type="NCBI Taxonomy" id="392593"/>
    <lineage>
        <taxon>Bacteria</taxon>
        <taxon>Pseudomonadati</taxon>
        <taxon>Pseudomonadota</taxon>
        <taxon>Betaproteobacteria</taxon>
        <taxon>Burkholderiales</taxon>
        <taxon>Sphaerotilaceae</taxon>
        <taxon>Inhella</taxon>
    </lineage>
</organism>
<protein>
    <recommendedName>
        <fullName evidence="4">Tail specific protease domain-containing protein</fullName>
    </recommendedName>
</protein>
<feature type="chain" id="PRO_5032390291" description="Tail specific protease domain-containing protein" evidence="1">
    <location>
        <begin position="35"/>
        <end position="521"/>
    </location>
</feature>
<keyword evidence="1" id="KW-0732">Signal</keyword>
<dbReference type="OrthoDB" id="7266775at2"/>
<gene>
    <name evidence="2" type="ORF">HNQ51_003666</name>
</gene>
<evidence type="ECO:0000256" key="1">
    <source>
        <dbReference type="SAM" id="SignalP"/>
    </source>
</evidence>
<evidence type="ECO:0008006" key="4">
    <source>
        <dbReference type="Google" id="ProtNLM"/>
    </source>
</evidence>
<dbReference type="Gene3D" id="3.90.226.10">
    <property type="entry name" value="2-enoyl-CoA Hydratase, Chain A, domain 1"/>
    <property type="match status" value="1"/>
</dbReference>
<keyword evidence="3" id="KW-1185">Reference proteome</keyword>
<reference evidence="2 3" key="1">
    <citation type="submission" date="2020-08" db="EMBL/GenBank/DDBJ databases">
        <title>Genomic Encyclopedia of Type Strains, Phase IV (KMG-IV): sequencing the most valuable type-strain genomes for metagenomic binning, comparative biology and taxonomic classification.</title>
        <authorList>
            <person name="Goeker M."/>
        </authorList>
    </citation>
    <scope>NUCLEOTIDE SEQUENCE [LARGE SCALE GENOMIC DNA]</scope>
    <source>
        <strain evidence="2 3">DSM 23958</strain>
    </source>
</reference>
<dbReference type="RefSeq" id="WP_138856418.1">
    <property type="nucleotide sequence ID" value="NZ_CP040709.1"/>
</dbReference>
<comment type="caution">
    <text evidence="2">The sequence shown here is derived from an EMBL/GenBank/DDBJ whole genome shotgun (WGS) entry which is preliminary data.</text>
</comment>
<dbReference type="EMBL" id="JACHHO010000009">
    <property type="protein sequence ID" value="MBB5206320.1"/>
    <property type="molecule type" value="Genomic_DNA"/>
</dbReference>
<evidence type="ECO:0000313" key="3">
    <source>
        <dbReference type="Proteomes" id="UP000554837"/>
    </source>
</evidence>
<name>A0A840SDA2_9BURK</name>